<organism evidence="6 7">
    <name type="scientific">Azospirillum thiophilum</name>
    <dbReference type="NCBI Taxonomy" id="528244"/>
    <lineage>
        <taxon>Bacteria</taxon>
        <taxon>Pseudomonadati</taxon>
        <taxon>Pseudomonadota</taxon>
        <taxon>Alphaproteobacteria</taxon>
        <taxon>Rhodospirillales</taxon>
        <taxon>Azospirillaceae</taxon>
        <taxon>Azospirillum</taxon>
    </lineage>
</organism>
<name>A0AAC8W2E3_9PROT</name>
<sequence length="304" mass="33655">MTFCNGPETVRPIPPLNPLHVFECAARHGSFTKAAEELGVTQPAVSRQVALLEDYLGVRLFHRETRGLTLTGEGKRYASQIAPAFRCIAEATDELVSARAAAPLKLQVYATFMAKWLMRRLPQLQTNHPDLRLRTRTAVTPVDFARDNVDAAIQLGTGDWQGMDSVFLFADEILPVCSPALLAGGPPVKTSADLLRYPLLHSHYRRRDWPDWLEAAGAAMADTQEPLMFPSSLLTYQAALDGLGIAMGQPAMLETELRSGSLVCPIDRPLRRDLGYYFVVPPNHQDRARIAKVRNWLLEQVAAG</sequence>
<evidence type="ECO:0000256" key="4">
    <source>
        <dbReference type="ARBA" id="ARBA00023163"/>
    </source>
</evidence>
<keyword evidence="3" id="KW-0238">DNA-binding</keyword>
<keyword evidence="7" id="KW-1185">Reference proteome</keyword>
<protein>
    <recommendedName>
        <fullName evidence="5">HTH lysR-type domain-containing protein</fullName>
    </recommendedName>
</protein>
<dbReference type="GO" id="GO:0043565">
    <property type="term" value="F:sequence-specific DNA binding"/>
    <property type="evidence" value="ECO:0007669"/>
    <property type="project" value="TreeGrafter"/>
</dbReference>
<feature type="domain" description="HTH lysR-type" evidence="5">
    <location>
        <begin position="14"/>
        <end position="71"/>
    </location>
</feature>
<dbReference type="PROSITE" id="PS50931">
    <property type="entry name" value="HTH_LYSR"/>
    <property type="match status" value="1"/>
</dbReference>
<dbReference type="Gene3D" id="1.10.10.10">
    <property type="entry name" value="Winged helix-like DNA-binding domain superfamily/Winged helix DNA-binding domain"/>
    <property type="match status" value="1"/>
</dbReference>
<dbReference type="Proteomes" id="UP000069935">
    <property type="component" value="Chromosome 3"/>
</dbReference>
<dbReference type="AlphaFoldDB" id="A0AAC8W2E3"/>
<dbReference type="GO" id="GO:0003700">
    <property type="term" value="F:DNA-binding transcription factor activity"/>
    <property type="evidence" value="ECO:0007669"/>
    <property type="project" value="InterPro"/>
</dbReference>
<dbReference type="EMBL" id="CP012403">
    <property type="protein sequence ID" value="ALG73894.1"/>
    <property type="molecule type" value="Genomic_DNA"/>
</dbReference>
<proteinExistence type="inferred from homology"/>
<dbReference type="Pfam" id="PF00126">
    <property type="entry name" value="HTH_1"/>
    <property type="match status" value="1"/>
</dbReference>
<dbReference type="SUPFAM" id="SSF53850">
    <property type="entry name" value="Periplasmic binding protein-like II"/>
    <property type="match status" value="1"/>
</dbReference>
<dbReference type="FunFam" id="3.40.190.10:FF:000017">
    <property type="entry name" value="Glycine cleavage system transcriptional activator"/>
    <property type="match status" value="1"/>
</dbReference>
<accession>A0AAC8W2E3</accession>
<dbReference type="CDD" id="cd08432">
    <property type="entry name" value="PBP2_GcdR_TrpI_HvrB_AmpR_like"/>
    <property type="match status" value="1"/>
</dbReference>
<evidence type="ECO:0000256" key="2">
    <source>
        <dbReference type="ARBA" id="ARBA00023015"/>
    </source>
</evidence>
<dbReference type="PANTHER" id="PTHR30537">
    <property type="entry name" value="HTH-TYPE TRANSCRIPTIONAL REGULATOR"/>
    <property type="match status" value="1"/>
</dbReference>
<evidence type="ECO:0000256" key="1">
    <source>
        <dbReference type="ARBA" id="ARBA00009437"/>
    </source>
</evidence>
<dbReference type="PANTHER" id="PTHR30537:SF74">
    <property type="entry name" value="HTH-TYPE TRANSCRIPTIONAL REGULATOR TRPI"/>
    <property type="match status" value="1"/>
</dbReference>
<dbReference type="PRINTS" id="PR00039">
    <property type="entry name" value="HTHLYSR"/>
</dbReference>
<comment type="similarity">
    <text evidence="1">Belongs to the LysR transcriptional regulatory family.</text>
</comment>
<evidence type="ECO:0000313" key="7">
    <source>
        <dbReference type="Proteomes" id="UP000069935"/>
    </source>
</evidence>
<dbReference type="GO" id="GO:0006351">
    <property type="term" value="P:DNA-templated transcription"/>
    <property type="evidence" value="ECO:0007669"/>
    <property type="project" value="TreeGrafter"/>
</dbReference>
<dbReference type="SUPFAM" id="SSF46785">
    <property type="entry name" value="Winged helix' DNA-binding domain"/>
    <property type="match status" value="1"/>
</dbReference>
<evidence type="ECO:0000256" key="3">
    <source>
        <dbReference type="ARBA" id="ARBA00023125"/>
    </source>
</evidence>
<dbReference type="InterPro" id="IPR000847">
    <property type="entry name" value="LysR_HTH_N"/>
</dbReference>
<gene>
    <name evidence="6" type="ORF">AL072_22435</name>
</gene>
<dbReference type="Pfam" id="PF03466">
    <property type="entry name" value="LysR_substrate"/>
    <property type="match status" value="1"/>
</dbReference>
<dbReference type="InterPro" id="IPR005119">
    <property type="entry name" value="LysR_subst-bd"/>
</dbReference>
<reference evidence="7" key="1">
    <citation type="submission" date="2015-12" db="EMBL/GenBank/DDBJ databases">
        <title>Complete Genome Sequence of Azospirillum thiophilum BV-S.</title>
        <authorList>
            <person name="Fomenkov A."/>
            <person name="Vincze T."/>
            <person name="Grabovich M."/>
            <person name="Dubinina G."/>
            <person name="Orlova M."/>
            <person name="Belousova E."/>
            <person name="Roberts R.J."/>
        </authorList>
    </citation>
    <scope>NUCLEOTIDE SEQUENCE [LARGE SCALE GENOMIC DNA]</scope>
    <source>
        <strain evidence="7">BV-S</strain>
    </source>
</reference>
<dbReference type="InterPro" id="IPR036390">
    <property type="entry name" value="WH_DNA-bd_sf"/>
</dbReference>
<reference evidence="6 7" key="2">
    <citation type="journal article" date="2016" name="Genome Announc.">
        <title>Complete Genome Sequence of a Strain of Azospirillum thiophilum Isolated from a Sulfide Spring.</title>
        <authorList>
            <person name="Fomenkov A."/>
            <person name="Vincze T."/>
            <person name="Grabovich M."/>
            <person name="Anton B.P."/>
            <person name="Dubinina G."/>
            <person name="Orlova M."/>
            <person name="Belousova E."/>
            <person name="Roberts R.J."/>
        </authorList>
    </citation>
    <scope>NUCLEOTIDE SEQUENCE [LARGE SCALE GENOMIC DNA]</scope>
    <source>
        <strain evidence="6 7">BV-S</strain>
    </source>
</reference>
<dbReference type="KEGG" id="ati:AL072_22435"/>
<evidence type="ECO:0000259" key="5">
    <source>
        <dbReference type="PROSITE" id="PS50931"/>
    </source>
</evidence>
<dbReference type="Gene3D" id="3.40.190.10">
    <property type="entry name" value="Periplasmic binding protein-like II"/>
    <property type="match status" value="2"/>
</dbReference>
<dbReference type="InterPro" id="IPR058163">
    <property type="entry name" value="LysR-type_TF_proteobact-type"/>
</dbReference>
<keyword evidence="2" id="KW-0805">Transcription regulation</keyword>
<dbReference type="NCBIfam" id="NF008352">
    <property type="entry name" value="PRK11139.1"/>
    <property type="match status" value="1"/>
</dbReference>
<dbReference type="FunFam" id="1.10.10.10:FF:000038">
    <property type="entry name" value="Glycine cleavage system transcriptional activator"/>
    <property type="match status" value="1"/>
</dbReference>
<keyword evidence="4" id="KW-0804">Transcription</keyword>
<evidence type="ECO:0000313" key="6">
    <source>
        <dbReference type="EMBL" id="ALG73894.1"/>
    </source>
</evidence>
<dbReference type="InterPro" id="IPR036388">
    <property type="entry name" value="WH-like_DNA-bd_sf"/>
</dbReference>